<keyword evidence="3" id="KW-1185">Reference proteome</keyword>
<feature type="region of interest" description="Disordered" evidence="1">
    <location>
        <begin position="1"/>
        <end position="50"/>
    </location>
</feature>
<reference evidence="2 3" key="1">
    <citation type="journal article" date="2023" name="G3 (Bethesda)">
        <title>A chromosome-length genome assembly and annotation of blackberry (Rubus argutus, cv. 'Hillquist').</title>
        <authorList>
            <person name="Bruna T."/>
            <person name="Aryal R."/>
            <person name="Dudchenko O."/>
            <person name="Sargent D.J."/>
            <person name="Mead D."/>
            <person name="Buti M."/>
            <person name="Cavallini A."/>
            <person name="Hytonen T."/>
            <person name="Andres J."/>
            <person name="Pham M."/>
            <person name="Weisz D."/>
            <person name="Mascagni F."/>
            <person name="Usai G."/>
            <person name="Natali L."/>
            <person name="Bassil N."/>
            <person name="Fernandez G.E."/>
            <person name="Lomsadze A."/>
            <person name="Armour M."/>
            <person name="Olukolu B."/>
            <person name="Poorten T."/>
            <person name="Britton C."/>
            <person name="Davik J."/>
            <person name="Ashrafi H."/>
            <person name="Aiden E.L."/>
            <person name="Borodovsky M."/>
            <person name="Worthington M."/>
        </authorList>
    </citation>
    <scope>NUCLEOTIDE SEQUENCE [LARGE SCALE GENOMIC DNA]</scope>
    <source>
        <strain evidence="2">PI 553951</strain>
    </source>
</reference>
<dbReference type="AlphaFoldDB" id="A0AAW1Y615"/>
<feature type="compositionally biased region" description="Polar residues" evidence="1">
    <location>
        <begin position="33"/>
        <end position="50"/>
    </location>
</feature>
<evidence type="ECO:0000256" key="1">
    <source>
        <dbReference type="SAM" id="MobiDB-lite"/>
    </source>
</evidence>
<organism evidence="2 3">
    <name type="scientific">Rubus argutus</name>
    <name type="common">Southern blackberry</name>
    <dbReference type="NCBI Taxonomy" id="59490"/>
    <lineage>
        <taxon>Eukaryota</taxon>
        <taxon>Viridiplantae</taxon>
        <taxon>Streptophyta</taxon>
        <taxon>Embryophyta</taxon>
        <taxon>Tracheophyta</taxon>
        <taxon>Spermatophyta</taxon>
        <taxon>Magnoliopsida</taxon>
        <taxon>eudicotyledons</taxon>
        <taxon>Gunneridae</taxon>
        <taxon>Pentapetalae</taxon>
        <taxon>rosids</taxon>
        <taxon>fabids</taxon>
        <taxon>Rosales</taxon>
        <taxon>Rosaceae</taxon>
        <taxon>Rosoideae</taxon>
        <taxon>Rosoideae incertae sedis</taxon>
        <taxon>Rubus</taxon>
    </lineage>
</organism>
<sequence length="151" mass="16166">MKVMATATLPQSPCPQSATPKPNSQSQPPQSPLHLQTHQTQQSNSNLVASLNRPAINSTRCCLQAVDSSPTTAGSRRERPRSGLKEKKKRREKESGKKKSPVPPPITIAAPGPCSSTSAPPLPPCRAPQSCCCHRRCPACYRAHITVAALL</sequence>
<gene>
    <name evidence="2" type="ORF">M0R45_009092</name>
</gene>
<feature type="compositionally biased region" description="Polar residues" evidence="1">
    <location>
        <begin position="8"/>
        <end position="23"/>
    </location>
</feature>
<comment type="caution">
    <text evidence="2">The sequence shown here is derived from an EMBL/GenBank/DDBJ whole genome shotgun (WGS) entry which is preliminary data.</text>
</comment>
<proteinExistence type="predicted"/>
<evidence type="ECO:0000313" key="3">
    <source>
        <dbReference type="Proteomes" id="UP001457282"/>
    </source>
</evidence>
<accession>A0AAW1Y615</accession>
<dbReference type="EMBL" id="JBEDUW010000002">
    <property type="protein sequence ID" value="KAK9943485.1"/>
    <property type="molecule type" value="Genomic_DNA"/>
</dbReference>
<evidence type="ECO:0000313" key="2">
    <source>
        <dbReference type="EMBL" id="KAK9943485.1"/>
    </source>
</evidence>
<feature type="compositionally biased region" description="Polar residues" evidence="1">
    <location>
        <begin position="62"/>
        <end position="74"/>
    </location>
</feature>
<feature type="region of interest" description="Disordered" evidence="1">
    <location>
        <begin position="62"/>
        <end position="124"/>
    </location>
</feature>
<name>A0AAW1Y615_RUBAR</name>
<feature type="compositionally biased region" description="Basic and acidic residues" evidence="1">
    <location>
        <begin position="75"/>
        <end position="85"/>
    </location>
</feature>
<dbReference type="Proteomes" id="UP001457282">
    <property type="component" value="Unassembled WGS sequence"/>
</dbReference>
<protein>
    <submittedName>
        <fullName evidence="2">Uncharacterized protein</fullName>
    </submittedName>
</protein>